<protein>
    <recommendedName>
        <fullName evidence="1">DUF7708 domain-containing protein</fullName>
    </recommendedName>
</protein>
<name>V5GCR3_BYSSN</name>
<dbReference type="AlphaFoldDB" id="V5GCR3"/>
<organism evidence="2 3">
    <name type="scientific">Byssochlamys spectabilis (strain No. 5 / NBRC 109023)</name>
    <name type="common">Paecilomyces variotii</name>
    <dbReference type="NCBI Taxonomy" id="1356009"/>
    <lineage>
        <taxon>Eukaryota</taxon>
        <taxon>Fungi</taxon>
        <taxon>Dikarya</taxon>
        <taxon>Ascomycota</taxon>
        <taxon>Pezizomycotina</taxon>
        <taxon>Eurotiomycetes</taxon>
        <taxon>Eurotiomycetidae</taxon>
        <taxon>Eurotiales</taxon>
        <taxon>Thermoascaceae</taxon>
        <taxon>Paecilomyces</taxon>
    </lineage>
</organism>
<feature type="domain" description="DUF7708" evidence="1">
    <location>
        <begin position="147"/>
        <end position="266"/>
    </location>
</feature>
<evidence type="ECO:0000259" key="1">
    <source>
        <dbReference type="Pfam" id="PF24809"/>
    </source>
</evidence>
<evidence type="ECO:0000313" key="2">
    <source>
        <dbReference type="EMBL" id="GAD98707.1"/>
    </source>
</evidence>
<dbReference type="HOGENOM" id="CLU_027363_1_0_1"/>
<proteinExistence type="predicted"/>
<dbReference type="OrthoDB" id="4840035at2759"/>
<dbReference type="Proteomes" id="UP000018001">
    <property type="component" value="Unassembled WGS sequence"/>
</dbReference>
<dbReference type="InterPro" id="IPR056125">
    <property type="entry name" value="DUF7708"/>
</dbReference>
<sequence>MCALFDPVQSVWQLVASWLRTPNKPVEQSLQTCVEEADESQCGWEMDHLIHIDQPPRAAEKPPLHRTSNDAGFKIKHGDIYEQNASSSDSLTKLDNEYNEVTRTLLAFNKNVFSDGYSDLEQDVPTNDDVLKVVRQADATRASNAHSVLLCVFPRGERYRSLLFRVLQSVIKASARYYKVAEGLSQALVEINEAVFSIRDVCLDASLRVLSAIATLYSQIFLFFGEFMYWYTKKAKCRLLQSHHQDFYSDLQYLVLVIRETCSSINLGLVDTSYLAVAIGMKGGTNLSRATLYQMEEARLSQAGLKGTDRHVASQNTIIRQLLWEIQKDASERKRMVDEKDMLLSRLLQLLEQKVHGFEKRGKDDVAVTATALEDIGMEVQSLAIIVGLILNLEAQVIPSIASPRISKRKVSRVELELSSKDLQDFFDNDDQLLNLELPLEIYADPGVITILREWTLGSSSQVLTIACPSVTSFPCPATILSGYYTCSARRAGLPVISHFCSPPLQTPDGSSPAAHGLVALVYSLLRQLIELAPPVLDCEVSSDPSAERFRKLDGTLKTWEEAILVLDTLLNFMPPLLFCIIGGLDVLNDESTERCLPSLVRTLVRRTTRPTPASTNGGPATKPAMLKVLFSVSGSPAVLSEIPPHQIIVTDSLRIGRAPEHPIFLESDTVSGNCSS</sequence>
<dbReference type="eggNOG" id="ENOG502SQ81">
    <property type="taxonomic scope" value="Eukaryota"/>
</dbReference>
<evidence type="ECO:0000313" key="3">
    <source>
        <dbReference type="Proteomes" id="UP000018001"/>
    </source>
</evidence>
<keyword evidence="3" id="KW-1185">Reference proteome</keyword>
<dbReference type="EMBL" id="BAUL01000257">
    <property type="protein sequence ID" value="GAD98707.1"/>
    <property type="molecule type" value="Genomic_DNA"/>
</dbReference>
<gene>
    <name evidence="2" type="ORF">PVAR5_7407</name>
</gene>
<comment type="caution">
    <text evidence="2">The sequence shown here is derived from an EMBL/GenBank/DDBJ whole genome shotgun (WGS) entry which is preliminary data.</text>
</comment>
<reference evidence="3" key="1">
    <citation type="journal article" date="2014" name="Genome Announc.">
        <title>Draft genome sequence of the formaldehyde-resistant fungus Byssochlamys spectabilis No. 5 (anamorph Paecilomyces variotii No. 5) (NBRC109023).</title>
        <authorList>
            <person name="Oka T."/>
            <person name="Ekino K."/>
            <person name="Fukuda K."/>
            <person name="Nomura Y."/>
        </authorList>
    </citation>
    <scope>NUCLEOTIDE SEQUENCE [LARGE SCALE GENOMIC DNA]</scope>
    <source>
        <strain evidence="3">No. 5 / NBRC 109023</strain>
    </source>
</reference>
<dbReference type="Pfam" id="PF24809">
    <property type="entry name" value="DUF7708"/>
    <property type="match status" value="1"/>
</dbReference>
<dbReference type="InParanoid" id="V5GCR3"/>
<accession>V5GCR3</accession>